<reference evidence="2" key="1">
    <citation type="submission" date="2023-02" db="EMBL/GenBank/DDBJ databases">
        <title>Colletotrichum kahawae CIFC_Que2 genome sequencing and assembly.</title>
        <authorList>
            <person name="Baroncelli R."/>
        </authorList>
    </citation>
    <scope>NUCLEOTIDE SEQUENCE</scope>
    <source>
        <strain evidence="2">CIFC_Que2</strain>
    </source>
</reference>
<dbReference type="EMBL" id="VYYT01000273">
    <property type="protein sequence ID" value="KAK2750196.1"/>
    <property type="molecule type" value="Genomic_DNA"/>
</dbReference>
<dbReference type="AlphaFoldDB" id="A0AAD9YA01"/>
<sequence length="286" mass="32346">MPTPTNSTAIPNVTTLRQQLGYSDGKKQMFRDLKNAMLSSRDVFVTDGGLHGKDLIDWKSRDQQTALSKMVQAFLDRDGNTQRFWPDDGALHAMKLKYSTDQNRIKEILQQLFWRLNIQDHFRNNKFRKSLSKENDAEKGSESRLHQDDPIDPESVEDEKLPGMRSARGRSCTLRADTVDQGPPQSELADDASGYSVISRDPYLVPQSPDLGAQAPTQFAPFADMATSSKRAREVDSSSARSESSAKRGRTSSTQVASRSSTRQRKARREPEWTTPEQYFFCLFCI</sequence>
<comment type="caution">
    <text evidence="2">The sequence shown here is derived from an EMBL/GenBank/DDBJ whole genome shotgun (WGS) entry which is preliminary data.</text>
</comment>
<proteinExistence type="predicted"/>
<dbReference type="Proteomes" id="UP001281614">
    <property type="component" value="Unassembled WGS sequence"/>
</dbReference>
<feature type="compositionally biased region" description="Basic and acidic residues" evidence="1">
    <location>
        <begin position="131"/>
        <end position="149"/>
    </location>
</feature>
<protein>
    <submittedName>
        <fullName evidence="2">Uncharacterized protein</fullName>
    </submittedName>
</protein>
<evidence type="ECO:0000313" key="2">
    <source>
        <dbReference type="EMBL" id="KAK2750196.1"/>
    </source>
</evidence>
<accession>A0AAD9YA01</accession>
<feature type="region of interest" description="Disordered" evidence="1">
    <location>
        <begin position="129"/>
        <end position="193"/>
    </location>
</feature>
<gene>
    <name evidence="2" type="ORF">CKAH01_17966</name>
</gene>
<organism evidence="2 3">
    <name type="scientific">Colletotrichum kahawae</name>
    <name type="common">Coffee berry disease fungus</name>
    <dbReference type="NCBI Taxonomy" id="34407"/>
    <lineage>
        <taxon>Eukaryota</taxon>
        <taxon>Fungi</taxon>
        <taxon>Dikarya</taxon>
        <taxon>Ascomycota</taxon>
        <taxon>Pezizomycotina</taxon>
        <taxon>Sordariomycetes</taxon>
        <taxon>Hypocreomycetidae</taxon>
        <taxon>Glomerellales</taxon>
        <taxon>Glomerellaceae</taxon>
        <taxon>Colletotrichum</taxon>
        <taxon>Colletotrichum gloeosporioides species complex</taxon>
    </lineage>
</organism>
<name>A0AAD9YA01_COLKA</name>
<feature type="region of interest" description="Disordered" evidence="1">
    <location>
        <begin position="222"/>
        <end position="273"/>
    </location>
</feature>
<evidence type="ECO:0000313" key="3">
    <source>
        <dbReference type="Proteomes" id="UP001281614"/>
    </source>
</evidence>
<keyword evidence="3" id="KW-1185">Reference proteome</keyword>
<evidence type="ECO:0000256" key="1">
    <source>
        <dbReference type="SAM" id="MobiDB-lite"/>
    </source>
</evidence>
<feature type="compositionally biased region" description="Polar residues" evidence="1">
    <location>
        <begin position="251"/>
        <end position="261"/>
    </location>
</feature>